<comment type="caution">
    <text evidence="2">The sequence shown here is derived from an EMBL/GenBank/DDBJ whole genome shotgun (WGS) entry which is preliminary data.</text>
</comment>
<evidence type="ECO:0000256" key="1">
    <source>
        <dbReference type="SAM" id="MobiDB-lite"/>
    </source>
</evidence>
<sequence length="57" mass="6758">MQKLCRLKQGVDKKVKGFLDKELMQGYDPNNSMLNTHPIDHKENKENKEKKMLMIIK</sequence>
<keyword evidence="3" id="KW-1185">Reference proteome</keyword>
<evidence type="ECO:0000313" key="2">
    <source>
        <dbReference type="EMBL" id="MBB6208477.1"/>
    </source>
</evidence>
<dbReference type="EMBL" id="JACHFC010000008">
    <property type="protein sequence ID" value="MBB6208477.1"/>
    <property type="molecule type" value="Genomic_DNA"/>
</dbReference>
<evidence type="ECO:0000313" key="3">
    <source>
        <dbReference type="Proteomes" id="UP000575983"/>
    </source>
</evidence>
<organism evidence="2 3">
    <name type="scientific">Borreliella lanei</name>
    <dbReference type="NCBI Taxonomy" id="373540"/>
    <lineage>
        <taxon>Bacteria</taxon>
        <taxon>Pseudomonadati</taxon>
        <taxon>Spirochaetota</taxon>
        <taxon>Spirochaetia</taxon>
        <taxon>Spirochaetales</taxon>
        <taxon>Borreliaceae</taxon>
        <taxon>Borreliella</taxon>
    </lineage>
</organism>
<name>A0A7W9ZBK5_9SPIR</name>
<accession>A0A7W9ZBK5</accession>
<reference evidence="2 3" key="1">
    <citation type="submission" date="2020-08" db="EMBL/GenBank/DDBJ databases">
        <title>Genomic Encyclopedia of Type Strains, Phase IV (KMG-IV): sequencing the most valuable type-strain genomes for metagenomic binning, comparative biology and taxonomic classification.</title>
        <authorList>
            <person name="Goeker M."/>
        </authorList>
    </citation>
    <scope>NUCLEOTIDE SEQUENCE [LARGE SCALE GENOMIC DNA]</scope>
    <source>
        <strain evidence="2 3">DSM 17992</strain>
    </source>
</reference>
<feature type="region of interest" description="Disordered" evidence="1">
    <location>
        <begin position="29"/>
        <end position="53"/>
    </location>
</feature>
<protein>
    <submittedName>
        <fullName evidence="2">Uncharacterized protein</fullName>
    </submittedName>
</protein>
<dbReference type="Proteomes" id="UP000575983">
    <property type="component" value="Unassembled WGS sequence"/>
</dbReference>
<dbReference type="RefSeq" id="WP_184107845.1">
    <property type="nucleotide sequence ID" value="NZ_JACHFC010000008.1"/>
</dbReference>
<gene>
    <name evidence="2" type="ORF">HNQ06_001007</name>
</gene>
<feature type="compositionally biased region" description="Basic and acidic residues" evidence="1">
    <location>
        <begin position="38"/>
        <end position="53"/>
    </location>
</feature>
<dbReference type="AlphaFoldDB" id="A0A7W9ZBK5"/>
<proteinExistence type="predicted"/>